<protein>
    <submittedName>
        <fullName evidence="2">Transposase</fullName>
    </submittedName>
</protein>
<evidence type="ECO:0000259" key="1">
    <source>
        <dbReference type="Pfam" id="PF04986"/>
    </source>
</evidence>
<name>A0ABW3P3B0_9SPHN</name>
<dbReference type="Pfam" id="PF04986">
    <property type="entry name" value="Y2_Tnp"/>
    <property type="match status" value="1"/>
</dbReference>
<reference evidence="3" key="1">
    <citation type="journal article" date="2019" name="Int. J. Syst. Evol. Microbiol.">
        <title>The Global Catalogue of Microorganisms (GCM) 10K type strain sequencing project: providing services to taxonomists for standard genome sequencing and annotation.</title>
        <authorList>
            <consortium name="The Broad Institute Genomics Platform"/>
            <consortium name="The Broad Institute Genome Sequencing Center for Infectious Disease"/>
            <person name="Wu L."/>
            <person name="Ma J."/>
        </authorList>
    </citation>
    <scope>NUCLEOTIDE SEQUENCE [LARGE SCALE GENOMIC DNA]</scope>
    <source>
        <strain evidence="3">CCUG 54329</strain>
    </source>
</reference>
<proteinExistence type="predicted"/>
<evidence type="ECO:0000313" key="2">
    <source>
        <dbReference type="EMBL" id="MFD1105568.1"/>
    </source>
</evidence>
<dbReference type="RefSeq" id="WP_380911628.1">
    <property type="nucleotide sequence ID" value="NZ_JBHTLS010000126.1"/>
</dbReference>
<feature type="domain" description="Transposase IS801/IS1294" evidence="1">
    <location>
        <begin position="1"/>
        <end position="26"/>
    </location>
</feature>
<comment type="caution">
    <text evidence="2">The sequence shown here is derived from an EMBL/GenBank/DDBJ whole genome shotgun (WGS) entry which is preliminary data.</text>
</comment>
<keyword evidence="3" id="KW-1185">Reference proteome</keyword>
<dbReference type="InterPro" id="IPR007069">
    <property type="entry name" value="Transposase_32"/>
</dbReference>
<dbReference type="EMBL" id="JBHTLS010000126">
    <property type="protein sequence ID" value="MFD1105568.1"/>
    <property type="molecule type" value="Genomic_DNA"/>
</dbReference>
<gene>
    <name evidence="2" type="ORF">ACFQ24_11890</name>
</gene>
<evidence type="ECO:0000313" key="3">
    <source>
        <dbReference type="Proteomes" id="UP001597203"/>
    </source>
</evidence>
<dbReference type="Proteomes" id="UP001597203">
    <property type="component" value="Unassembled WGS sequence"/>
</dbReference>
<organism evidence="2 3">
    <name type="scientific">Sphingobium olei</name>
    <dbReference type="NCBI Taxonomy" id="420955"/>
    <lineage>
        <taxon>Bacteria</taxon>
        <taxon>Pseudomonadati</taxon>
        <taxon>Pseudomonadota</taxon>
        <taxon>Alphaproteobacteria</taxon>
        <taxon>Sphingomonadales</taxon>
        <taxon>Sphingomonadaceae</taxon>
        <taxon>Sphingobium</taxon>
    </lineage>
</organism>
<sequence>MRRFLIHVPPRGFHRIRHCGLLPSSANKDAMALARRLLVSLQGSRSLNPTSRSIIAPPVHVAAGT</sequence>
<accession>A0ABW3P3B0</accession>